<feature type="transmembrane region" description="Helical" evidence="7">
    <location>
        <begin position="53"/>
        <end position="73"/>
    </location>
</feature>
<accession>A0A444X6N9</accession>
<evidence type="ECO:0000313" key="9">
    <source>
        <dbReference type="Proteomes" id="UP000289738"/>
    </source>
</evidence>
<evidence type="ECO:0008006" key="10">
    <source>
        <dbReference type="Google" id="ProtNLM"/>
    </source>
</evidence>
<comment type="similarity">
    <text evidence="2">Belongs to the purine permeases (TC 2.A.7.14) family.</text>
</comment>
<evidence type="ECO:0000256" key="7">
    <source>
        <dbReference type="SAM" id="Phobius"/>
    </source>
</evidence>
<evidence type="ECO:0000256" key="5">
    <source>
        <dbReference type="ARBA" id="ARBA00022989"/>
    </source>
</evidence>
<dbReference type="PANTHER" id="PTHR31376:SF68">
    <property type="entry name" value="PURINE PERMEASE-RELATED"/>
    <property type="match status" value="1"/>
</dbReference>
<comment type="caution">
    <text evidence="8">The sequence shown here is derived from an EMBL/GenBank/DDBJ whole genome shotgun (WGS) entry which is preliminary data.</text>
</comment>
<dbReference type="GO" id="GO:0005345">
    <property type="term" value="F:purine nucleobase transmembrane transporter activity"/>
    <property type="evidence" value="ECO:0007669"/>
    <property type="project" value="UniProtKB-ARBA"/>
</dbReference>
<keyword evidence="3" id="KW-0813">Transport</keyword>
<keyword evidence="5 7" id="KW-1133">Transmembrane helix</keyword>
<dbReference type="PANTHER" id="PTHR31376">
    <property type="entry name" value="OS09G0467300 PROTEIN-RELATED"/>
    <property type="match status" value="1"/>
</dbReference>
<dbReference type="GO" id="GO:0016020">
    <property type="term" value="C:membrane"/>
    <property type="evidence" value="ECO:0007669"/>
    <property type="project" value="UniProtKB-SubCell"/>
</dbReference>
<feature type="transmembrane region" description="Helical" evidence="7">
    <location>
        <begin position="20"/>
        <end position="46"/>
    </location>
</feature>
<keyword evidence="4 7" id="KW-0812">Transmembrane</keyword>
<dbReference type="InterPro" id="IPR030182">
    <property type="entry name" value="PUP_plant"/>
</dbReference>
<dbReference type="EMBL" id="SDMP01000020">
    <property type="protein sequence ID" value="RYQ85339.1"/>
    <property type="molecule type" value="Genomic_DNA"/>
</dbReference>
<organism evidence="8 9">
    <name type="scientific">Arachis hypogaea</name>
    <name type="common">Peanut</name>
    <dbReference type="NCBI Taxonomy" id="3818"/>
    <lineage>
        <taxon>Eukaryota</taxon>
        <taxon>Viridiplantae</taxon>
        <taxon>Streptophyta</taxon>
        <taxon>Embryophyta</taxon>
        <taxon>Tracheophyta</taxon>
        <taxon>Spermatophyta</taxon>
        <taxon>Magnoliopsida</taxon>
        <taxon>eudicotyledons</taxon>
        <taxon>Gunneridae</taxon>
        <taxon>Pentapetalae</taxon>
        <taxon>rosids</taxon>
        <taxon>fabids</taxon>
        <taxon>Fabales</taxon>
        <taxon>Fabaceae</taxon>
        <taxon>Papilionoideae</taxon>
        <taxon>50 kb inversion clade</taxon>
        <taxon>dalbergioids sensu lato</taxon>
        <taxon>Dalbergieae</taxon>
        <taxon>Pterocarpus clade</taxon>
        <taxon>Arachis</taxon>
    </lineage>
</organism>
<dbReference type="InterPro" id="IPR037185">
    <property type="entry name" value="EmrE-like"/>
</dbReference>
<dbReference type="STRING" id="3818.A0A444X6N9"/>
<reference evidence="8 9" key="1">
    <citation type="submission" date="2019-01" db="EMBL/GenBank/DDBJ databases">
        <title>Sequencing of cultivated peanut Arachis hypogaea provides insights into genome evolution and oil improvement.</title>
        <authorList>
            <person name="Chen X."/>
        </authorList>
    </citation>
    <scope>NUCLEOTIDE SEQUENCE [LARGE SCALE GENOMIC DNA]</scope>
    <source>
        <strain evidence="9">cv. Fuhuasheng</strain>
        <tissue evidence="8">Leaves</tissue>
    </source>
</reference>
<dbReference type="Pfam" id="PF16913">
    <property type="entry name" value="PUNUT"/>
    <property type="match status" value="1"/>
</dbReference>
<comment type="subcellular location">
    <subcellularLocation>
        <location evidence="1">Membrane</location>
        <topology evidence="1">Multi-pass membrane protein</topology>
    </subcellularLocation>
</comment>
<evidence type="ECO:0000313" key="8">
    <source>
        <dbReference type="EMBL" id="RYQ85339.1"/>
    </source>
</evidence>
<dbReference type="GO" id="GO:0015211">
    <property type="term" value="F:purine nucleoside transmembrane transporter activity"/>
    <property type="evidence" value="ECO:0007669"/>
    <property type="project" value="InterPro"/>
</dbReference>
<evidence type="ECO:0000256" key="1">
    <source>
        <dbReference type="ARBA" id="ARBA00004141"/>
    </source>
</evidence>
<dbReference type="AlphaFoldDB" id="A0A444X6N9"/>
<feature type="transmembrane region" description="Helical" evidence="7">
    <location>
        <begin position="85"/>
        <end position="106"/>
    </location>
</feature>
<gene>
    <name evidence="8" type="ORF">Ahy_B10g104877</name>
</gene>
<evidence type="ECO:0000256" key="4">
    <source>
        <dbReference type="ARBA" id="ARBA00022692"/>
    </source>
</evidence>
<keyword evidence="9" id="KW-1185">Reference proteome</keyword>
<dbReference type="Proteomes" id="UP000289738">
    <property type="component" value="Chromosome B10"/>
</dbReference>
<dbReference type="SUPFAM" id="SSF103481">
    <property type="entry name" value="Multidrug resistance efflux transporter EmrE"/>
    <property type="match status" value="1"/>
</dbReference>
<protein>
    <recommendedName>
        <fullName evidence="10">Purine permease</fullName>
    </recommendedName>
</protein>
<keyword evidence="6 7" id="KW-0472">Membrane</keyword>
<proteinExistence type="inferred from homology"/>
<evidence type="ECO:0000256" key="6">
    <source>
        <dbReference type="ARBA" id="ARBA00023136"/>
    </source>
</evidence>
<sequence length="233" mass="26269">MQQNNQLCKTKAYLYAYGVSLLPVSTFCLIQASHLSFTAVFAFLLVKQKFTAYSVNSIVLLTIAAVVLALRSSGDRPHGESTGKYIVGFLMIVAGAALYGFVLPLVELVYKKTKQHITYSLVIPREARDYELGETKYYYVLVWSAMMWQFFFLGAIGVIFCASSLLSGIIIAVFLPVILYKENFEAEKGVALVLSLWGFVSYFYGEIKQEWKRNKNHRLNTEQVQCPPLSLIP</sequence>
<evidence type="ECO:0000256" key="3">
    <source>
        <dbReference type="ARBA" id="ARBA00022448"/>
    </source>
</evidence>
<name>A0A444X6N9_ARAHY</name>
<feature type="transmembrane region" description="Helical" evidence="7">
    <location>
        <begin position="189"/>
        <end position="205"/>
    </location>
</feature>
<feature type="transmembrane region" description="Helical" evidence="7">
    <location>
        <begin position="150"/>
        <end position="177"/>
    </location>
</feature>
<evidence type="ECO:0000256" key="2">
    <source>
        <dbReference type="ARBA" id="ARBA00006213"/>
    </source>
</evidence>